<reference evidence="2" key="2">
    <citation type="submission" date="2019-10" db="EMBL/GenBank/DDBJ databases">
        <authorList>
            <consortium name="NCBI Pathogen Detection Project"/>
        </authorList>
    </citation>
    <scope>NUCLEOTIDE SEQUENCE</scope>
    <source>
        <strain evidence="2">Salmonella enterica</strain>
    </source>
</reference>
<dbReference type="EMBL" id="DAAHJG010000016">
    <property type="protein sequence ID" value="HAB6336494.1"/>
    <property type="molecule type" value="Genomic_DNA"/>
</dbReference>
<feature type="non-terminal residue" evidence="2">
    <location>
        <position position="1"/>
    </location>
</feature>
<organism evidence="2">
    <name type="scientific">Salmonella enterica I</name>
    <dbReference type="NCBI Taxonomy" id="59201"/>
    <lineage>
        <taxon>Bacteria</taxon>
        <taxon>Pseudomonadati</taxon>
        <taxon>Pseudomonadota</taxon>
        <taxon>Gammaproteobacteria</taxon>
        <taxon>Enterobacterales</taxon>
        <taxon>Enterobacteriaceae</taxon>
        <taxon>Salmonella</taxon>
    </lineage>
</organism>
<proteinExistence type="predicted"/>
<sequence>FESSRMHHILRTFSDEDTDKIAVITAGTRKDNVASATARRASRKASNPPGCTIPYLIRLSRGIKICSKVSFPMHP</sequence>
<comment type="caution">
    <text evidence="2">The sequence shown here is derived from an EMBL/GenBank/DDBJ whole genome shotgun (WGS) entry which is preliminary data.</text>
</comment>
<name>A0A6Y5LA07_SALET</name>
<evidence type="ECO:0000313" key="1">
    <source>
        <dbReference type="EMBL" id="HAB2011771.1"/>
    </source>
</evidence>
<dbReference type="EMBL" id="DAAFYI010000150">
    <property type="protein sequence ID" value="HAB2011771.1"/>
    <property type="molecule type" value="Genomic_DNA"/>
</dbReference>
<protein>
    <submittedName>
        <fullName evidence="2">Uncharacterized protein</fullName>
    </submittedName>
</protein>
<gene>
    <name evidence="1" type="ORF">GB037_23550</name>
    <name evidence="2" type="ORF">GB614_19610</name>
</gene>
<dbReference type="AlphaFoldDB" id="A0A6Y5LA07"/>
<reference evidence="2" key="1">
    <citation type="journal article" date="2018" name="Genome Biol.">
        <title>SKESA: strategic k-mer extension for scrupulous assemblies.</title>
        <authorList>
            <person name="Souvorov A."/>
            <person name="Agarwala R."/>
            <person name="Lipman D.J."/>
        </authorList>
    </citation>
    <scope>NUCLEOTIDE SEQUENCE</scope>
    <source>
        <strain evidence="2">Salmonella enterica</strain>
    </source>
</reference>
<evidence type="ECO:0000313" key="2">
    <source>
        <dbReference type="EMBL" id="HAB6336494.1"/>
    </source>
</evidence>
<accession>A0A6Y5LA07</accession>